<reference evidence="17 18" key="1">
    <citation type="submission" date="2017-07" db="EMBL/GenBank/DDBJ databases">
        <title>Recovery of genomes from metagenomes via a dereplication, aggregation, and scoring strategy.</title>
        <authorList>
            <person name="Sieber C.M."/>
            <person name="Probst A.J."/>
            <person name="Sharrar A."/>
            <person name="Thomas B.C."/>
            <person name="Hess M."/>
            <person name="Tringe S.G."/>
            <person name="Banfield J.F."/>
        </authorList>
    </citation>
    <scope>NUCLEOTIDE SEQUENCE [LARGE SCALE GENOMIC DNA]</scope>
    <source>
        <strain evidence="17">JGI_Cruoil_03_51_56</strain>
    </source>
</reference>
<comment type="catalytic activity">
    <reaction evidence="1 16">
        <text>(R)-pantothenate + ATP = (R)-4'-phosphopantothenate + ADP + H(+)</text>
        <dbReference type="Rhea" id="RHEA:16373"/>
        <dbReference type="ChEBI" id="CHEBI:10986"/>
        <dbReference type="ChEBI" id="CHEBI:15378"/>
        <dbReference type="ChEBI" id="CHEBI:29032"/>
        <dbReference type="ChEBI" id="CHEBI:30616"/>
        <dbReference type="ChEBI" id="CHEBI:456216"/>
        <dbReference type="EC" id="2.7.1.33"/>
    </reaction>
</comment>
<evidence type="ECO:0000256" key="1">
    <source>
        <dbReference type="ARBA" id="ARBA00001206"/>
    </source>
</evidence>
<dbReference type="PANTHER" id="PTHR34265:SF1">
    <property type="entry name" value="TYPE III PANTOTHENATE KINASE"/>
    <property type="match status" value="1"/>
</dbReference>
<evidence type="ECO:0000256" key="15">
    <source>
        <dbReference type="ARBA" id="ARBA00040883"/>
    </source>
</evidence>
<evidence type="ECO:0000256" key="12">
    <source>
        <dbReference type="ARBA" id="ARBA00022958"/>
    </source>
</evidence>
<dbReference type="EMBL" id="NOZP01000110">
    <property type="protein sequence ID" value="OYD15339.1"/>
    <property type="molecule type" value="Genomic_DNA"/>
</dbReference>
<evidence type="ECO:0000256" key="2">
    <source>
        <dbReference type="ARBA" id="ARBA00001958"/>
    </source>
</evidence>
<dbReference type="InterPro" id="IPR004619">
    <property type="entry name" value="Type_III_PanK"/>
</dbReference>
<feature type="binding site" evidence="16">
    <location>
        <position position="118"/>
    </location>
    <ligand>
        <name>K(+)</name>
        <dbReference type="ChEBI" id="CHEBI:29103"/>
    </ligand>
</feature>
<dbReference type="AlphaFoldDB" id="A0A235BTI8"/>
<dbReference type="EC" id="2.7.1.33" evidence="6 16"/>
<dbReference type="CDD" id="cd24015">
    <property type="entry name" value="ASKHA_NBD_PanK-III"/>
    <property type="match status" value="1"/>
</dbReference>
<keyword evidence="11 16" id="KW-0067">ATP-binding</keyword>
<dbReference type="Pfam" id="PF03309">
    <property type="entry name" value="Pan_kinase"/>
    <property type="match status" value="1"/>
</dbReference>
<dbReference type="SUPFAM" id="SSF53067">
    <property type="entry name" value="Actin-like ATPase domain"/>
    <property type="match status" value="2"/>
</dbReference>
<dbReference type="GO" id="GO:0005524">
    <property type="term" value="F:ATP binding"/>
    <property type="evidence" value="ECO:0007669"/>
    <property type="project" value="UniProtKB-UniRule"/>
</dbReference>
<protein>
    <recommendedName>
        <fullName evidence="15 16">Type III pantothenate kinase</fullName>
        <ecNumber evidence="6 16">2.7.1.33</ecNumber>
    </recommendedName>
    <alternativeName>
        <fullName evidence="16">PanK-III</fullName>
    </alternativeName>
    <alternativeName>
        <fullName evidence="16">Pantothenic acid kinase</fullName>
    </alternativeName>
</protein>
<evidence type="ECO:0000256" key="9">
    <source>
        <dbReference type="ARBA" id="ARBA00022741"/>
    </source>
</evidence>
<dbReference type="UniPathway" id="UPA00241">
    <property type="reaction ID" value="UER00352"/>
</dbReference>
<comment type="cofactor">
    <cofactor evidence="2">
        <name>K(+)</name>
        <dbReference type="ChEBI" id="CHEBI:29103"/>
    </cofactor>
</comment>
<feature type="binding site" evidence="16">
    <location>
        <begin position="6"/>
        <end position="13"/>
    </location>
    <ligand>
        <name>ATP</name>
        <dbReference type="ChEBI" id="CHEBI:30616"/>
    </ligand>
</feature>
<evidence type="ECO:0000313" key="18">
    <source>
        <dbReference type="Proteomes" id="UP000215559"/>
    </source>
</evidence>
<dbReference type="GO" id="GO:0015937">
    <property type="term" value="P:coenzyme A biosynthetic process"/>
    <property type="evidence" value="ECO:0007669"/>
    <property type="project" value="UniProtKB-UniRule"/>
</dbReference>
<dbReference type="InterPro" id="IPR043129">
    <property type="entry name" value="ATPase_NBD"/>
</dbReference>
<keyword evidence="12 16" id="KW-0630">Potassium</keyword>
<keyword evidence="8 16" id="KW-0808">Transferase</keyword>
<evidence type="ECO:0000256" key="6">
    <source>
        <dbReference type="ARBA" id="ARBA00012102"/>
    </source>
</evidence>
<evidence type="ECO:0000256" key="11">
    <source>
        <dbReference type="ARBA" id="ARBA00022840"/>
    </source>
</evidence>
<evidence type="ECO:0000256" key="5">
    <source>
        <dbReference type="ARBA" id="ARBA00011738"/>
    </source>
</evidence>
<comment type="cofactor">
    <cofactor evidence="16">
        <name>NH4(+)</name>
        <dbReference type="ChEBI" id="CHEBI:28938"/>
    </cofactor>
    <cofactor evidence="16">
        <name>K(+)</name>
        <dbReference type="ChEBI" id="CHEBI:29103"/>
    </cofactor>
    <text evidence="16">A monovalent cation. Ammonium or potassium.</text>
</comment>
<comment type="function">
    <text evidence="16">Catalyzes the phosphorylation of pantothenate (Pan), the first step in CoA biosynthesis.</text>
</comment>
<comment type="similarity">
    <text evidence="14 16">Belongs to the type III pantothenate kinase family.</text>
</comment>
<accession>A0A235BTI8</accession>
<feature type="active site" description="Proton acceptor" evidence="16">
    <location>
        <position position="98"/>
    </location>
</feature>
<organism evidence="17 18">
    <name type="scientific">candidate division WOR-3 bacterium JGI_Cruoil_03_51_56</name>
    <dbReference type="NCBI Taxonomy" id="1973747"/>
    <lineage>
        <taxon>Bacteria</taxon>
        <taxon>Bacteria division WOR-3</taxon>
    </lineage>
</organism>
<dbReference type="GO" id="GO:0004594">
    <property type="term" value="F:pantothenate kinase activity"/>
    <property type="evidence" value="ECO:0007669"/>
    <property type="project" value="UniProtKB-UniRule"/>
</dbReference>
<evidence type="ECO:0000256" key="4">
    <source>
        <dbReference type="ARBA" id="ARBA00005225"/>
    </source>
</evidence>
<evidence type="ECO:0000256" key="16">
    <source>
        <dbReference type="HAMAP-Rule" id="MF_01274"/>
    </source>
</evidence>
<comment type="subcellular location">
    <subcellularLocation>
        <location evidence="3 16">Cytoplasm</location>
    </subcellularLocation>
</comment>
<proteinExistence type="inferred from homology"/>
<feature type="binding site" evidence="16">
    <location>
        <position position="173"/>
    </location>
    <ligand>
        <name>substrate</name>
    </ligand>
</feature>
<feature type="binding site" evidence="16">
    <location>
        <position position="90"/>
    </location>
    <ligand>
        <name>substrate</name>
    </ligand>
</feature>
<comment type="caution">
    <text evidence="17">The sequence shown here is derived from an EMBL/GenBank/DDBJ whole genome shotgun (WGS) entry which is preliminary data.</text>
</comment>
<dbReference type="Gene3D" id="3.30.420.40">
    <property type="match status" value="2"/>
</dbReference>
<evidence type="ECO:0000313" key="17">
    <source>
        <dbReference type="EMBL" id="OYD15339.1"/>
    </source>
</evidence>
<keyword evidence="7 16" id="KW-0963">Cytoplasm</keyword>
<evidence type="ECO:0000256" key="3">
    <source>
        <dbReference type="ARBA" id="ARBA00004496"/>
    </source>
</evidence>
<sequence length="244" mass="26769">MILTILVGNTNTRLTFFHGRMLKRRRIVPTGRFLSCPEDFFRPDKRMLGAAFASVVPGAMNICRRAIRAQTGRPLFCFNKKIRTGLDIHYNLDQLGPDRICAAVGGHVSFPGNIIVLDFGTAVTVNAVTKDGRFLGGAILPGLSLMLTSLNQATARLPRTRPGKETRIIQHGTRSAMRAGTFHLFSGGLDHIIRHIESETHRSYSVIATGGGATLISGQLERIVAVDQDMAAKGLVELFYINQR</sequence>
<dbReference type="GO" id="GO:0046872">
    <property type="term" value="F:metal ion binding"/>
    <property type="evidence" value="ECO:0007669"/>
    <property type="project" value="UniProtKB-KW"/>
</dbReference>
<keyword evidence="9 16" id="KW-0547">Nucleotide-binding</keyword>
<dbReference type="HAMAP" id="MF_01274">
    <property type="entry name" value="Pantothen_kinase_3"/>
    <property type="match status" value="1"/>
</dbReference>
<evidence type="ECO:0000256" key="10">
    <source>
        <dbReference type="ARBA" id="ARBA00022777"/>
    </source>
</evidence>
<comment type="pathway">
    <text evidence="4 16">Cofactor biosynthesis; coenzyme A biosynthesis; CoA from (R)-pantothenate: step 1/5.</text>
</comment>
<feature type="binding site" evidence="16">
    <location>
        <begin position="96"/>
        <end position="99"/>
    </location>
    <ligand>
        <name>substrate</name>
    </ligand>
</feature>
<evidence type="ECO:0000256" key="8">
    <source>
        <dbReference type="ARBA" id="ARBA00022679"/>
    </source>
</evidence>
<evidence type="ECO:0000256" key="7">
    <source>
        <dbReference type="ARBA" id="ARBA00022490"/>
    </source>
</evidence>
<keyword evidence="10 16" id="KW-0418">Kinase</keyword>
<dbReference type="GO" id="GO:0005737">
    <property type="term" value="C:cytoplasm"/>
    <property type="evidence" value="ECO:0007669"/>
    <property type="project" value="UniProtKB-SubCell"/>
</dbReference>
<keyword evidence="13 16" id="KW-0173">Coenzyme A biosynthesis</keyword>
<name>A0A235BTI8_UNCW3</name>
<comment type="subunit">
    <text evidence="5 16">Homodimer.</text>
</comment>
<dbReference type="PANTHER" id="PTHR34265">
    <property type="entry name" value="TYPE III PANTOTHENATE KINASE"/>
    <property type="match status" value="1"/>
</dbReference>
<dbReference type="NCBIfam" id="TIGR00671">
    <property type="entry name" value="baf"/>
    <property type="match status" value="1"/>
</dbReference>
<evidence type="ECO:0000256" key="13">
    <source>
        <dbReference type="ARBA" id="ARBA00022993"/>
    </source>
</evidence>
<feature type="binding site" evidence="16">
    <location>
        <position position="121"/>
    </location>
    <ligand>
        <name>ATP</name>
        <dbReference type="ChEBI" id="CHEBI:30616"/>
    </ligand>
</feature>
<evidence type="ECO:0000256" key="14">
    <source>
        <dbReference type="ARBA" id="ARBA00038036"/>
    </source>
</evidence>
<dbReference type="Proteomes" id="UP000215559">
    <property type="component" value="Unassembled WGS sequence"/>
</dbReference>
<gene>
    <name evidence="16" type="primary">coaX</name>
    <name evidence="17" type="ORF">CH330_05990</name>
</gene>
<keyword evidence="16" id="KW-0479">Metal-binding</keyword>